<dbReference type="AlphaFoldDB" id="A0A175YA99"/>
<protein>
    <submittedName>
        <fullName evidence="1">Uncharacterized protein</fullName>
    </submittedName>
</protein>
<keyword evidence="2" id="KW-1185">Reference proteome</keyword>
<reference evidence="1" key="1">
    <citation type="journal article" date="2016" name="Nat. Genet.">
        <title>A high-quality carrot genome assembly provides new insights into carotenoid accumulation and asterid genome evolution.</title>
        <authorList>
            <person name="Iorizzo M."/>
            <person name="Ellison S."/>
            <person name="Senalik D."/>
            <person name="Zeng P."/>
            <person name="Satapoomin P."/>
            <person name="Huang J."/>
            <person name="Bowman M."/>
            <person name="Iovene M."/>
            <person name="Sanseverino W."/>
            <person name="Cavagnaro P."/>
            <person name="Yildiz M."/>
            <person name="Macko-Podgorni A."/>
            <person name="Moranska E."/>
            <person name="Grzebelus E."/>
            <person name="Grzebelus D."/>
            <person name="Ashrafi H."/>
            <person name="Zheng Z."/>
            <person name="Cheng S."/>
            <person name="Spooner D."/>
            <person name="Van Deynze A."/>
            <person name="Simon P."/>
        </authorList>
    </citation>
    <scope>NUCLEOTIDE SEQUENCE</scope>
    <source>
        <tissue evidence="1">Leaf</tissue>
    </source>
</reference>
<sequence length="127" mass="13709">MASSSNYALCSSNQAPCSSNQAQISLANNELFIRSVYNVVTRYQSQGSSIEKMKAFGSIGRRDVAKVEKKIGQNCSATISSVILSNAPDADAVARTAYYSSNIDVPRSSPMDMQSSPMLMLELKILT</sequence>
<proteinExistence type="predicted"/>
<gene>
    <name evidence="1" type="ORF">DCAR_0414437</name>
</gene>
<dbReference type="EMBL" id="CP093346">
    <property type="protein sequence ID" value="WOG95135.1"/>
    <property type="molecule type" value="Genomic_DNA"/>
</dbReference>
<reference evidence="1" key="2">
    <citation type="submission" date="2022-03" db="EMBL/GenBank/DDBJ databases">
        <title>Draft title - Genomic analysis of global carrot germplasm unveils the trajectory of domestication and the origin of high carotenoid orange carrot.</title>
        <authorList>
            <person name="Iorizzo M."/>
            <person name="Ellison S."/>
            <person name="Senalik D."/>
            <person name="Macko-Podgorni A."/>
            <person name="Grzebelus D."/>
            <person name="Bostan H."/>
            <person name="Rolling W."/>
            <person name="Curaba J."/>
            <person name="Simon P."/>
        </authorList>
    </citation>
    <scope>NUCLEOTIDE SEQUENCE</scope>
    <source>
        <tissue evidence="1">Leaf</tissue>
    </source>
</reference>
<evidence type="ECO:0000313" key="2">
    <source>
        <dbReference type="Proteomes" id="UP000077755"/>
    </source>
</evidence>
<evidence type="ECO:0000313" key="1">
    <source>
        <dbReference type="EMBL" id="WOG95135.1"/>
    </source>
</evidence>
<name>A0A175YA99_DAUCS</name>
<dbReference type="Gramene" id="KZM80504">
    <property type="protein sequence ID" value="KZM80504"/>
    <property type="gene ID" value="DCAR_001216"/>
</dbReference>
<organism evidence="1 2">
    <name type="scientific">Daucus carota subsp. sativus</name>
    <name type="common">Carrot</name>
    <dbReference type="NCBI Taxonomy" id="79200"/>
    <lineage>
        <taxon>Eukaryota</taxon>
        <taxon>Viridiplantae</taxon>
        <taxon>Streptophyta</taxon>
        <taxon>Embryophyta</taxon>
        <taxon>Tracheophyta</taxon>
        <taxon>Spermatophyta</taxon>
        <taxon>Magnoliopsida</taxon>
        <taxon>eudicotyledons</taxon>
        <taxon>Gunneridae</taxon>
        <taxon>Pentapetalae</taxon>
        <taxon>asterids</taxon>
        <taxon>campanulids</taxon>
        <taxon>Apiales</taxon>
        <taxon>Apiaceae</taxon>
        <taxon>Apioideae</taxon>
        <taxon>Scandiceae</taxon>
        <taxon>Daucinae</taxon>
        <taxon>Daucus</taxon>
        <taxon>Daucus sect. Daucus</taxon>
    </lineage>
</organism>
<dbReference type="Proteomes" id="UP000077755">
    <property type="component" value="Chromosome 4"/>
</dbReference>
<accession>A0A175YA99</accession>